<protein>
    <recommendedName>
        <fullName evidence="4">Pilus assembly protein PilP</fullName>
    </recommendedName>
</protein>
<dbReference type="Gene3D" id="2.30.30.830">
    <property type="match status" value="1"/>
</dbReference>
<dbReference type="Proteomes" id="UP000236655">
    <property type="component" value="Chromosome"/>
</dbReference>
<organism evidence="2 3">
    <name type="scientific">Aquella oligotrophica</name>
    <dbReference type="NCBI Taxonomy" id="2067065"/>
    <lineage>
        <taxon>Bacteria</taxon>
        <taxon>Pseudomonadati</taxon>
        <taxon>Pseudomonadota</taxon>
        <taxon>Betaproteobacteria</taxon>
        <taxon>Neisseriales</taxon>
        <taxon>Neisseriaceae</taxon>
        <taxon>Aquella</taxon>
    </lineage>
</organism>
<evidence type="ECO:0000313" key="2">
    <source>
        <dbReference type="EMBL" id="AUR50875.1"/>
    </source>
</evidence>
<sequence>MLKVLIALMFIAPVYADINDLESLVKELEQKRIPMPTIILPKFGQQSGDYKNSLPNNVFDASRNFTNYDLNSMEYNQDYSLNQLQMVGYMNYNGIDYAFLKTPFDTIKVKAGDQIKGAKVVNITNSVTEINQLQVIDDKTYNKKIYIELLQPTNSKAKLKQ</sequence>
<name>A0A2I7N3R9_9NEIS</name>
<evidence type="ECO:0000313" key="3">
    <source>
        <dbReference type="Proteomes" id="UP000236655"/>
    </source>
</evidence>
<evidence type="ECO:0000256" key="1">
    <source>
        <dbReference type="SAM" id="SignalP"/>
    </source>
</evidence>
<gene>
    <name evidence="2" type="ORF">CUN60_00680</name>
</gene>
<reference evidence="3" key="1">
    <citation type="submission" date="2017-11" db="EMBL/GenBank/DDBJ databases">
        <authorList>
            <person name="Chan K.G."/>
            <person name="Lee L.S."/>
        </authorList>
    </citation>
    <scope>NUCLEOTIDE SEQUENCE [LARGE SCALE GENOMIC DNA]</scope>
    <source>
        <strain evidence="3">DSM 100970</strain>
    </source>
</reference>
<accession>A0A2I7N3R9</accession>
<evidence type="ECO:0008006" key="4">
    <source>
        <dbReference type="Google" id="ProtNLM"/>
    </source>
</evidence>
<feature type="chain" id="PRO_5014354343" description="Pilus assembly protein PilP" evidence="1">
    <location>
        <begin position="17"/>
        <end position="161"/>
    </location>
</feature>
<keyword evidence="1" id="KW-0732">Signal</keyword>
<dbReference type="KEGG" id="nba:CUN60_00680"/>
<proteinExistence type="predicted"/>
<dbReference type="EMBL" id="CP024847">
    <property type="protein sequence ID" value="AUR50875.1"/>
    <property type="molecule type" value="Genomic_DNA"/>
</dbReference>
<keyword evidence="3" id="KW-1185">Reference proteome</keyword>
<feature type="signal peptide" evidence="1">
    <location>
        <begin position="1"/>
        <end position="16"/>
    </location>
</feature>
<dbReference type="AlphaFoldDB" id="A0A2I7N3R9"/>